<feature type="transmembrane region" description="Helical" evidence="12">
    <location>
        <begin position="311"/>
        <end position="338"/>
    </location>
</feature>
<feature type="transmembrane region" description="Helical" evidence="12">
    <location>
        <begin position="228"/>
        <end position="249"/>
    </location>
</feature>
<keyword evidence="10 12" id="KW-0472">Membrane</keyword>
<dbReference type="PANTHER" id="PTHR10106:SF0">
    <property type="entry name" value="LD36721P"/>
    <property type="match status" value="1"/>
</dbReference>
<keyword evidence="9" id="KW-0408">Iron</keyword>
<feature type="transmembrane region" description="Helical" evidence="12">
    <location>
        <begin position="59"/>
        <end position="77"/>
    </location>
</feature>
<keyword evidence="5 12" id="KW-0812">Transmembrane</keyword>
<dbReference type="EMBL" id="HBFR01016898">
    <property type="protein sequence ID" value="CAD8885142.1"/>
    <property type="molecule type" value="Transcribed_RNA"/>
</dbReference>
<keyword evidence="4" id="KW-0349">Heme</keyword>
<evidence type="ECO:0000313" key="14">
    <source>
        <dbReference type="EMBL" id="CAD8885142.1"/>
    </source>
</evidence>
<protein>
    <recommendedName>
        <fullName evidence="13">Cytochrome b561 domain-containing protein</fullName>
    </recommendedName>
</protein>
<evidence type="ECO:0000256" key="9">
    <source>
        <dbReference type="ARBA" id="ARBA00023004"/>
    </source>
</evidence>
<dbReference type="Pfam" id="PF03188">
    <property type="entry name" value="Cytochrom_B561"/>
    <property type="match status" value="1"/>
</dbReference>
<evidence type="ECO:0000256" key="1">
    <source>
        <dbReference type="ARBA" id="ARBA00001970"/>
    </source>
</evidence>
<dbReference type="InterPro" id="IPR043205">
    <property type="entry name" value="CYB561/CYBRD1-like"/>
</dbReference>
<evidence type="ECO:0000256" key="2">
    <source>
        <dbReference type="ARBA" id="ARBA00004141"/>
    </source>
</evidence>
<feature type="transmembrane region" description="Helical" evidence="12">
    <location>
        <begin position="110"/>
        <end position="133"/>
    </location>
</feature>
<evidence type="ECO:0000256" key="12">
    <source>
        <dbReference type="SAM" id="Phobius"/>
    </source>
</evidence>
<feature type="transmembrane region" description="Helical" evidence="12">
    <location>
        <begin position="190"/>
        <end position="208"/>
    </location>
</feature>
<evidence type="ECO:0000256" key="10">
    <source>
        <dbReference type="ARBA" id="ARBA00023136"/>
    </source>
</evidence>
<dbReference type="GO" id="GO:0016491">
    <property type="term" value="F:oxidoreductase activity"/>
    <property type="evidence" value="ECO:0007669"/>
    <property type="project" value="InterPro"/>
</dbReference>
<dbReference type="PANTHER" id="PTHR10106">
    <property type="entry name" value="CYTOCHROME B561-RELATED"/>
    <property type="match status" value="1"/>
</dbReference>
<keyword evidence="6" id="KW-0479">Metal-binding</keyword>
<dbReference type="Gene3D" id="1.20.120.1770">
    <property type="match status" value="1"/>
</dbReference>
<evidence type="ECO:0000256" key="4">
    <source>
        <dbReference type="ARBA" id="ARBA00022617"/>
    </source>
</evidence>
<evidence type="ECO:0000256" key="5">
    <source>
        <dbReference type="ARBA" id="ARBA00022692"/>
    </source>
</evidence>
<keyword evidence="7" id="KW-0249">Electron transport</keyword>
<sequence>MATIDRRRSPIASSNMADGGTVQVLESDDVEDVENIENAEDAEDHAPNNQHFNTVRRSLRAAAVLSLSVPFLCALWIHTDAMGGGLENIMRIFFIGDGSDGPDGKQLFNWHPLCMTISFGCMTISAVIFRVVVHDGSAAGPSRASEREEEGDDIVVGLLRSTEVSHESVAGEAYAGPICLSRKTVKRVHAALWTLALISGYVGIMAAYASHDIPGSYVANTYSLHSWIAWVAILVYFIQYISGLGLYLLPPTYLPFKLRSFVQARRDNIGLHRARGLIIYVIYTIVALLGIQEKEGFVGCAQSVTDKDPWWTLDIPMVCVASRSVALVMSVVAMLIVCNMLRVA</sequence>
<dbReference type="GO" id="GO:0046872">
    <property type="term" value="F:metal ion binding"/>
    <property type="evidence" value="ECO:0007669"/>
    <property type="project" value="UniProtKB-KW"/>
</dbReference>
<evidence type="ECO:0000256" key="11">
    <source>
        <dbReference type="SAM" id="MobiDB-lite"/>
    </source>
</evidence>
<reference evidence="14" key="1">
    <citation type="submission" date="2021-01" db="EMBL/GenBank/DDBJ databases">
        <authorList>
            <person name="Corre E."/>
            <person name="Pelletier E."/>
            <person name="Niang G."/>
            <person name="Scheremetjew M."/>
            <person name="Finn R."/>
            <person name="Kale V."/>
            <person name="Holt S."/>
            <person name="Cochrane G."/>
            <person name="Meng A."/>
            <person name="Brown T."/>
            <person name="Cohen L."/>
        </authorList>
    </citation>
    <scope>NUCLEOTIDE SEQUENCE</scope>
    <source>
        <strain evidence="14">308</strain>
    </source>
</reference>
<dbReference type="InterPro" id="IPR006593">
    <property type="entry name" value="Cyt_b561/ferric_Rdtase_TM"/>
</dbReference>
<accession>A0A7S1BEX3</accession>
<feature type="transmembrane region" description="Helical" evidence="12">
    <location>
        <begin position="270"/>
        <end position="291"/>
    </location>
</feature>
<dbReference type="PROSITE" id="PS50939">
    <property type="entry name" value="CYTOCHROME_B561"/>
    <property type="match status" value="1"/>
</dbReference>
<dbReference type="GO" id="GO:0016020">
    <property type="term" value="C:membrane"/>
    <property type="evidence" value="ECO:0007669"/>
    <property type="project" value="UniProtKB-SubCell"/>
</dbReference>
<dbReference type="AlphaFoldDB" id="A0A7S1BEX3"/>
<dbReference type="SMART" id="SM00665">
    <property type="entry name" value="B561"/>
    <property type="match status" value="1"/>
</dbReference>
<evidence type="ECO:0000256" key="8">
    <source>
        <dbReference type="ARBA" id="ARBA00022989"/>
    </source>
</evidence>
<evidence type="ECO:0000256" key="7">
    <source>
        <dbReference type="ARBA" id="ARBA00022982"/>
    </source>
</evidence>
<comment type="cofactor">
    <cofactor evidence="1">
        <name>heme b</name>
        <dbReference type="ChEBI" id="CHEBI:60344"/>
    </cofactor>
</comment>
<evidence type="ECO:0000259" key="13">
    <source>
        <dbReference type="PROSITE" id="PS50939"/>
    </source>
</evidence>
<evidence type="ECO:0000256" key="3">
    <source>
        <dbReference type="ARBA" id="ARBA00022448"/>
    </source>
</evidence>
<organism evidence="14">
    <name type="scientific">Corethron hystrix</name>
    <dbReference type="NCBI Taxonomy" id="216773"/>
    <lineage>
        <taxon>Eukaryota</taxon>
        <taxon>Sar</taxon>
        <taxon>Stramenopiles</taxon>
        <taxon>Ochrophyta</taxon>
        <taxon>Bacillariophyta</taxon>
        <taxon>Coscinodiscophyceae</taxon>
        <taxon>Corethrophycidae</taxon>
        <taxon>Corethrales</taxon>
        <taxon>Corethraceae</taxon>
        <taxon>Corethron</taxon>
    </lineage>
</organism>
<name>A0A7S1BEX3_9STRA</name>
<keyword evidence="8 12" id="KW-1133">Transmembrane helix</keyword>
<feature type="domain" description="Cytochrome b561" evidence="13">
    <location>
        <begin position="115"/>
        <end position="336"/>
    </location>
</feature>
<comment type="subcellular location">
    <subcellularLocation>
        <location evidence="2">Membrane</location>
        <topology evidence="2">Multi-pass membrane protein</topology>
    </subcellularLocation>
</comment>
<feature type="region of interest" description="Disordered" evidence="11">
    <location>
        <begin position="1"/>
        <end position="20"/>
    </location>
</feature>
<proteinExistence type="predicted"/>
<keyword evidence="3" id="KW-0813">Transport</keyword>
<evidence type="ECO:0000256" key="6">
    <source>
        <dbReference type="ARBA" id="ARBA00022723"/>
    </source>
</evidence>
<gene>
    <name evidence="14" type="ORF">CHYS00102_LOCUS12339</name>
</gene>